<dbReference type="EMBL" id="RCSW01000012">
    <property type="protein sequence ID" value="KAF7941928.1"/>
    <property type="molecule type" value="Genomic_DNA"/>
</dbReference>
<reference evidence="2 3" key="1">
    <citation type="journal article" date="2020" name="Genome Biol. Evol.">
        <title>Comparative genomics of Sclerotiniaceae.</title>
        <authorList>
            <person name="Valero Jimenez C.A."/>
            <person name="Steentjes M."/>
            <person name="Scholten O.E."/>
            <person name="Van Kan J.A.L."/>
        </authorList>
    </citation>
    <scope>NUCLEOTIDE SEQUENCE [LARGE SCALE GENOMIC DNA]</scope>
    <source>
        <strain evidence="2 3">MUCL 94</strain>
    </source>
</reference>
<proteinExistence type="predicted"/>
<organism evidence="2 3">
    <name type="scientific">Botrytis byssoidea</name>
    <dbReference type="NCBI Taxonomy" id="139641"/>
    <lineage>
        <taxon>Eukaryota</taxon>
        <taxon>Fungi</taxon>
        <taxon>Dikarya</taxon>
        <taxon>Ascomycota</taxon>
        <taxon>Pezizomycotina</taxon>
        <taxon>Leotiomycetes</taxon>
        <taxon>Helotiales</taxon>
        <taxon>Sclerotiniaceae</taxon>
        <taxon>Botrytis</taxon>
    </lineage>
</organism>
<evidence type="ECO:0000256" key="1">
    <source>
        <dbReference type="SAM" id="MobiDB-lite"/>
    </source>
</evidence>
<gene>
    <name evidence="2" type="ORF">EAE97_006765</name>
</gene>
<name>A0A9P5M515_9HELO</name>
<accession>A0A9P5M515</accession>
<dbReference type="RefSeq" id="XP_038732210.1">
    <property type="nucleotide sequence ID" value="XM_038877278.1"/>
</dbReference>
<dbReference type="Proteomes" id="UP000710849">
    <property type="component" value="Unassembled WGS sequence"/>
</dbReference>
<comment type="caution">
    <text evidence="2">The sequence shown here is derived from an EMBL/GenBank/DDBJ whole genome shotgun (WGS) entry which is preliminary data.</text>
</comment>
<sequence>MCHIARFNTPPRMNIVWKWHSRYARRNEYASTAADDHFFVPNTNRFHTSITLHRRFEGSKSLFSRSHAVESTIGILGRQGKQSKAFQQRRRDRIDQDANKKLTTMVQSFMDLLLFDHDNSPSSSRAFQRKGHKSSLSRFRR</sequence>
<dbReference type="GeneID" id="62150354"/>
<dbReference type="AlphaFoldDB" id="A0A9P5M515"/>
<feature type="region of interest" description="Disordered" evidence="1">
    <location>
        <begin position="121"/>
        <end position="141"/>
    </location>
</feature>
<protein>
    <submittedName>
        <fullName evidence="2">Uncharacterized protein</fullName>
    </submittedName>
</protein>
<feature type="compositionally biased region" description="Basic residues" evidence="1">
    <location>
        <begin position="127"/>
        <end position="141"/>
    </location>
</feature>
<keyword evidence="3" id="KW-1185">Reference proteome</keyword>
<evidence type="ECO:0000313" key="2">
    <source>
        <dbReference type="EMBL" id="KAF7941928.1"/>
    </source>
</evidence>
<evidence type="ECO:0000313" key="3">
    <source>
        <dbReference type="Proteomes" id="UP000710849"/>
    </source>
</evidence>